<feature type="domain" description="Glycosyltransferase subfamily 4-like N-terminal" evidence="11">
    <location>
        <begin position="492"/>
        <end position="650"/>
    </location>
</feature>
<dbReference type="Pfam" id="PF13439">
    <property type="entry name" value="Glyco_transf_4"/>
    <property type="match status" value="1"/>
</dbReference>
<evidence type="ECO:0000313" key="13">
    <source>
        <dbReference type="Proteomes" id="UP001596135"/>
    </source>
</evidence>
<dbReference type="Pfam" id="PF13727">
    <property type="entry name" value="CoA_binding_3"/>
    <property type="match status" value="1"/>
</dbReference>
<dbReference type="Pfam" id="PF02397">
    <property type="entry name" value="Bac_transf"/>
    <property type="match status" value="1"/>
</dbReference>
<dbReference type="PANTHER" id="PTHR30576">
    <property type="entry name" value="COLANIC BIOSYNTHESIS UDP-GLUCOSE LIPID CARRIER TRANSFERASE"/>
    <property type="match status" value="1"/>
</dbReference>
<keyword evidence="13" id="KW-1185">Reference proteome</keyword>
<keyword evidence="5 9" id="KW-0812">Transmembrane</keyword>
<keyword evidence="3" id="KW-0328">Glycosyltransferase</keyword>
<dbReference type="InterPro" id="IPR028098">
    <property type="entry name" value="Glyco_trans_4-like_N"/>
</dbReference>
<accession>A0ABW1LPB6</accession>
<keyword evidence="6 9" id="KW-1133">Transmembrane helix</keyword>
<evidence type="ECO:0000256" key="6">
    <source>
        <dbReference type="ARBA" id="ARBA00022989"/>
    </source>
</evidence>
<feature type="transmembrane region" description="Helical" evidence="9">
    <location>
        <begin position="267"/>
        <end position="291"/>
    </location>
</feature>
<dbReference type="Gene3D" id="3.40.50.720">
    <property type="entry name" value="NAD(P)-binding Rossmann-like Domain"/>
    <property type="match status" value="1"/>
</dbReference>
<sequence>MRSRLVDMLPSLGSIRPLLTVIDPAAVVLACIVVLGPTPPVAVLAAAFAALCVCRSADLHRSRLVLSVVEDLPRLVLAAGVAALTLAALTSPAAVAPVAVVGLVSLVLMVVLRTGVYALAHTRRRSGRSSHAVIVVGAGAVGQRLATTFLHRPELGLRPVGIIDTSPGLTSRDLPVPLLGGTDSLERAMADLGVEDVVFAFPDPPDDHLIELVRRCVQADHQVFVVPRFFEMMGLDHHRRTEVIGDVAVMRLQRWGLRPPTMLLKRAVDVTLSATALVLLSPVLLVCAVGVRLETGPGVIFRQTRIGRGGRPFTLYKFRSLKPHDTTESATQWSIDHDQRLGRFGRFLRRTSLDELPQLVNVLRGDMSLVGPRPERPFFVREFSRATVRYDERHRVQTGLTGWAQVHDLRGDTSIDARVRFDNYYIENWSLWTDLKIMCRTVLAIVRHQPDPRAPMLLRPTEDDAARPAEPTVSTPPGRPRVLHVSMPTTEGVATVLMGYVRDQVARGWSVTVACPSSGWLADAARGAGAQVVRWEASRNPGPGIVREIRRLRRIVNDVRPDVVHLHSAKAGMAGRLLLRGVVPTVFQPHAWSFQAVSGPMKRAVTAWERFAQRWTTELVCVSHSELTLAESVGIATATTVSPNGVDLDRFAPATDRTRTQARRRLGLPDVPTVVCVGRLTEQKGQVDLVEAWADVRTRVPDAQLVLVGDGPDRAEIEARTSDLDDVALVGVRSDVQTWFAAADVIAAPSHWEGMAVAPLEAMASGRSVVATDVEGMSESMPRGGGLIVGVGDVDALADGIAERLLDPELADQEGAVAREHVAARHDVNASARDVARLTLRQFHRSQGTADVLMALGPMAMTSPPRPPLPRGGATVPAAAGPEA</sequence>
<evidence type="ECO:0000256" key="3">
    <source>
        <dbReference type="ARBA" id="ARBA00022676"/>
    </source>
</evidence>
<proteinExistence type="inferred from homology"/>
<evidence type="ECO:0000259" key="11">
    <source>
        <dbReference type="Pfam" id="PF13439"/>
    </source>
</evidence>
<dbReference type="InterPro" id="IPR017475">
    <property type="entry name" value="EPS_sugar_tfrase"/>
</dbReference>
<evidence type="ECO:0000256" key="9">
    <source>
        <dbReference type="SAM" id="Phobius"/>
    </source>
</evidence>
<dbReference type="RefSeq" id="WP_379158410.1">
    <property type="nucleotide sequence ID" value="NZ_JBHSRJ010000009.1"/>
</dbReference>
<dbReference type="SUPFAM" id="SSF51735">
    <property type="entry name" value="NAD(P)-binding Rossmann-fold domains"/>
    <property type="match status" value="1"/>
</dbReference>
<reference evidence="13" key="1">
    <citation type="journal article" date="2019" name="Int. J. Syst. Evol. Microbiol.">
        <title>The Global Catalogue of Microorganisms (GCM) 10K type strain sequencing project: providing services to taxonomists for standard genome sequencing and annotation.</title>
        <authorList>
            <consortium name="The Broad Institute Genomics Platform"/>
            <consortium name="The Broad Institute Genome Sequencing Center for Infectious Disease"/>
            <person name="Wu L."/>
            <person name="Ma J."/>
        </authorList>
    </citation>
    <scope>NUCLEOTIDE SEQUENCE [LARGE SCALE GENOMIC DNA]</scope>
    <source>
        <strain evidence="13">CCUG 54522</strain>
    </source>
</reference>
<comment type="caution">
    <text evidence="12">The sequence shown here is derived from an EMBL/GenBank/DDBJ whole genome shotgun (WGS) entry which is preliminary data.</text>
</comment>
<evidence type="ECO:0000259" key="10">
    <source>
        <dbReference type="Pfam" id="PF02397"/>
    </source>
</evidence>
<gene>
    <name evidence="12" type="ORF">ACFPYL_19870</name>
</gene>
<evidence type="ECO:0000256" key="7">
    <source>
        <dbReference type="ARBA" id="ARBA00023136"/>
    </source>
</evidence>
<evidence type="ECO:0000256" key="5">
    <source>
        <dbReference type="ARBA" id="ARBA00022692"/>
    </source>
</evidence>
<dbReference type="InterPro" id="IPR003362">
    <property type="entry name" value="Bact_transf"/>
</dbReference>
<evidence type="ECO:0000313" key="12">
    <source>
        <dbReference type="EMBL" id="MFC6045353.1"/>
    </source>
</evidence>
<dbReference type="EMBL" id="JBHSRJ010000009">
    <property type="protein sequence ID" value="MFC6045353.1"/>
    <property type="molecule type" value="Genomic_DNA"/>
</dbReference>
<dbReference type="Gene3D" id="3.40.50.2000">
    <property type="entry name" value="Glycogen Phosphorylase B"/>
    <property type="match status" value="2"/>
</dbReference>
<comment type="subcellular location">
    <subcellularLocation>
        <location evidence="1">Membrane</location>
        <topology evidence="1">Multi-pass membrane protein</topology>
    </subcellularLocation>
</comment>
<dbReference type="InterPro" id="IPR036291">
    <property type="entry name" value="NAD(P)-bd_dom_sf"/>
</dbReference>
<keyword evidence="7 9" id="KW-0472">Membrane</keyword>
<feature type="region of interest" description="Disordered" evidence="8">
    <location>
        <begin position="454"/>
        <end position="483"/>
    </location>
</feature>
<feature type="transmembrane region" description="Helical" evidence="9">
    <location>
        <begin position="26"/>
        <end position="54"/>
    </location>
</feature>
<organism evidence="12 13">
    <name type="scientific">Nocardioides hankookensis</name>
    <dbReference type="NCBI Taxonomy" id="443157"/>
    <lineage>
        <taxon>Bacteria</taxon>
        <taxon>Bacillati</taxon>
        <taxon>Actinomycetota</taxon>
        <taxon>Actinomycetes</taxon>
        <taxon>Propionibacteriales</taxon>
        <taxon>Nocardioidaceae</taxon>
        <taxon>Nocardioides</taxon>
    </lineage>
</organism>
<dbReference type="Pfam" id="PF13692">
    <property type="entry name" value="Glyco_trans_1_4"/>
    <property type="match status" value="1"/>
</dbReference>
<feature type="region of interest" description="Disordered" evidence="8">
    <location>
        <begin position="861"/>
        <end position="884"/>
    </location>
</feature>
<evidence type="ECO:0000256" key="8">
    <source>
        <dbReference type="SAM" id="MobiDB-lite"/>
    </source>
</evidence>
<feature type="transmembrane region" description="Helical" evidence="9">
    <location>
        <begin position="100"/>
        <end position="120"/>
    </location>
</feature>
<evidence type="ECO:0000256" key="4">
    <source>
        <dbReference type="ARBA" id="ARBA00022679"/>
    </source>
</evidence>
<feature type="domain" description="Bacterial sugar transferase" evidence="10">
    <location>
        <begin position="265"/>
        <end position="446"/>
    </location>
</feature>
<evidence type="ECO:0000256" key="1">
    <source>
        <dbReference type="ARBA" id="ARBA00004141"/>
    </source>
</evidence>
<comment type="similarity">
    <text evidence="2">Belongs to the bacterial sugar transferase family.</text>
</comment>
<dbReference type="CDD" id="cd03808">
    <property type="entry name" value="GT4_CapM-like"/>
    <property type="match status" value="1"/>
</dbReference>
<evidence type="ECO:0000256" key="2">
    <source>
        <dbReference type="ARBA" id="ARBA00006464"/>
    </source>
</evidence>
<keyword evidence="4" id="KW-0808">Transferase</keyword>
<dbReference type="NCBIfam" id="TIGR03025">
    <property type="entry name" value="EPS_sugtrans"/>
    <property type="match status" value="1"/>
</dbReference>
<dbReference type="Proteomes" id="UP001596135">
    <property type="component" value="Unassembled WGS sequence"/>
</dbReference>
<feature type="transmembrane region" description="Helical" evidence="9">
    <location>
        <begin position="75"/>
        <end position="94"/>
    </location>
</feature>
<dbReference type="SUPFAM" id="SSF53756">
    <property type="entry name" value="UDP-Glycosyltransferase/glycogen phosphorylase"/>
    <property type="match status" value="1"/>
</dbReference>
<protein>
    <submittedName>
        <fullName evidence="12">Exopolysaccharide biosynthesis polyprenyl glycosylphosphotransferase</fullName>
    </submittedName>
</protein>
<dbReference type="PANTHER" id="PTHR30576:SF0">
    <property type="entry name" value="UNDECAPRENYL-PHOSPHATE N-ACETYLGALACTOSAMINYL 1-PHOSPHATE TRANSFERASE-RELATED"/>
    <property type="match status" value="1"/>
</dbReference>
<name>A0ABW1LPB6_9ACTN</name>